<reference evidence="4" key="1">
    <citation type="journal article" date="2019" name="Int. J. Syst. Evol. Microbiol.">
        <title>The Global Catalogue of Microorganisms (GCM) 10K type strain sequencing project: providing services to taxonomists for standard genome sequencing and annotation.</title>
        <authorList>
            <consortium name="The Broad Institute Genomics Platform"/>
            <consortium name="The Broad Institute Genome Sequencing Center for Infectious Disease"/>
            <person name="Wu L."/>
            <person name="Ma J."/>
        </authorList>
    </citation>
    <scope>NUCLEOTIDE SEQUENCE [LARGE SCALE GENOMIC DNA]</scope>
    <source>
        <strain evidence="4">CGMCC 1.13681</strain>
    </source>
</reference>
<evidence type="ECO:0000259" key="2">
    <source>
        <dbReference type="Pfam" id="PF24729"/>
    </source>
</evidence>
<comment type="caution">
    <text evidence="3">The sequence shown here is derived from an EMBL/GenBank/DDBJ whole genome shotgun (WGS) entry which is preliminary data.</text>
</comment>
<dbReference type="EMBL" id="JBHSZO010000023">
    <property type="protein sequence ID" value="MFC7219660.1"/>
    <property type="molecule type" value="Genomic_DNA"/>
</dbReference>
<dbReference type="InterPro" id="IPR056098">
    <property type="entry name" value="Acb2/Tad1_hairpin"/>
</dbReference>
<keyword evidence="4" id="KW-1185">Reference proteome</keyword>
<dbReference type="Pfam" id="PF24729">
    <property type="entry name" value="Acb2_Tad1_hairpin"/>
    <property type="match status" value="1"/>
</dbReference>
<organism evidence="3 4">
    <name type="scientific">Streptomyces polyrhachis</name>
    <dbReference type="NCBI Taxonomy" id="1282885"/>
    <lineage>
        <taxon>Bacteria</taxon>
        <taxon>Bacillati</taxon>
        <taxon>Actinomycetota</taxon>
        <taxon>Actinomycetes</taxon>
        <taxon>Kitasatosporales</taxon>
        <taxon>Streptomycetaceae</taxon>
        <taxon>Streptomyces</taxon>
    </lineage>
</organism>
<keyword evidence="1" id="KW-0547">Nucleotide-binding</keyword>
<dbReference type="Proteomes" id="UP001596413">
    <property type="component" value="Unassembled WGS sequence"/>
</dbReference>
<protein>
    <recommendedName>
        <fullName evidence="2">Acb2/Tad1 hairpin domain-containing protein</fullName>
    </recommendedName>
</protein>
<evidence type="ECO:0000313" key="3">
    <source>
        <dbReference type="EMBL" id="MFC7219660.1"/>
    </source>
</evidence>
<evidence type="ECO:0000313" key="4">
    <source>
        <dbReference type="Proteomes" id="UP001596413"/>
    </source>
</evidence>
<gene>
    <name evidence="3" type="ORF">ACFQLX_16025</name>
</gene>
<proteinExistence type="predicted"/>
<dbReference type="RefSeq" id="WP_386415613.1">
    <property type="nucleotide sequence ID" value="NZ_JBHSZO010000023.1"/>
</dbReference>
<name>A0ABW2GJL7_9ACTN</name>
<feature type="domain" description="Acb2/Tad1 hairpin" evidence="2">
    <location>
        <begin position="6"/>
        <end position="67"/>
    </location>
</feature>
<accession>A0ABW2GJL7</accession>
<evidence type="ECO:0000256" key="1">
    <source>
        <dbReference type="ARBA" id="ARBA00022741"/>
    </source>
</evidence>
<sequence>MSADDIIRRFVFHPADTPQRRQAHEDIHTACLDLALSLHTALPAGAEKQAALYRLEEVTFWATASIASQPKE</sequence>